<dbReference type="InterPro" id="IPR000683">
    <property type="entry name" value="Gfo/Idh/MocA-like_OxRdtase_N"/>
</dbReference>
<dbReference type="InterPro" id="IPR036291">
    <property type="entry name" value="NAD(P)-bd_dom_sf"/>
</dbReference>
<name>A0A8J7GME3_9ACTN</name>
<proteinExistence type="predicted"/>
<dbReference type="SUPFAM" id="SSF51735">
    <property type="entry name" value="NAD(P)-binding Rossmann-fold domains"/>
    <property type="match status" value="1"/>
</dbReference>
<evidence type="ECO:0000313" key="2">
    <source>
        <dbReference type="EMBL" id="MBG6140440.1"/>
    </source>
</evidence>
<gene>
    <name evidence="2" type="ORF">IW245_006634</name>
</gene>
<evidence type="ECO:0000259" key="1">
    <source>
        <dbReference type="Pfam" id="PF01408"/>
    </source>
</evidence>
<comment type="caution">
    <text evidence="2">The sequence shown here is derived from an EMBL/GenBank/DDBJ whole genome shotgun (WGS) entry which is preliminary data.</text>
</comment>
<dbReference type="GO" id="GO:0000166">
    <property type="term" value="F:nucleotide binding"/>
    <property type="evidence" value="ECO:0007669"/>
    <property type="project" value="InterPro"/>
</dbReference>
<dbReference type="Gene3D" id="3.40.50.720">
    <property type="entry name" value="NAD(P)-binding Rossmann-like Domain"/>
    <property type="match status" value="1"/>
</dbReference>
<keyword evidence="3" id="KW-1185">Reference proteome</keyword>
<accession>A0A8J7GME3</accession>
<organism evidence="2 3">
    <name type="scientific">Longispora fulva</name>
    <dbReference type="NCBI Taxonomy" id="619741"/>
    <lineage>
        <taxon>Bacteria</taxon>
        <taxon>Bacillati</taxon>
        <taxon>Actinomycetota</taxon>
        <taxon>Actinomycetes</taxon>
        <taxon>Micromonosporales</taxon>
        <taxon>Micromonosporaceae</taxon>
        <taxon>Longispora</taxon>
    </lineage>
</organism>
<dbReference type="AlphaFoldDB" id="A0A8J7GME3"/>
<dbReference type="Pfam" id="PF01408">
    <property type="entry name" value="GFO_IDH_MocA"/>
    <property type="match status" value="1"/>
</dbReference>
<dbReference type="RefSeq" id="WP_197006981.1">
    <property type="nucleotide sequence ID" value="NZ_BONS01000005.1"/>
</dbReference>
<feature type="domain" description="Gfo/Idh/MocA-like oxidoreductase N-terminal" evidence="1">
    <location>
        <begin position="3"/>
        <end position="116"/>
    </location>
</feature>
<reference evidence="2" key="1">
    <citation type="submission" date="2020-11" db="EMBL/GenBank/DDBJ databases">
        <title>Sequencing the genomes of 1000 actinobacteria strains.</title>
        <authorList>
            <person name="Klenk H.-P."/>
        </authorList>
    </citation>
    <scope>NUCLEOTIDE SEQUENCE</scope>
    <source>
        <strain evidence="2">DSM 45356</strain>
    </source>
</reference>
<dbReference type="Proteomes" id="UP000622552">
    <property type="component" value="Unassembled WGS sequence"/>
</dbReference>
<sequence>MTTVAIVGGGRHLSQWLVRLDPDPAYRIVAVTGPSDRHEPAVPAHLAELVTLHHRAALRLAPDVLLVLEAMSTPEVIRDGLRAGAHVIADLPIAHRASQVPGFLDLARKNGRRVVVPARRADPGLEVLRAAVACDTPERRLPWAVQADLLYTLADAPSPYDLDTAAALLVRAADLAGVQITAVLADNLSPHAPHAGRSLYRVPVLSTVADGVAVTVRAGAVPAGTRGLTGPAGRWTVTAATGVAYRWQGGEVAAVDGTGALRHRPAPVADDRDPRWLDAVLDDLHGTGTGVHLLGAVHDRHARVVDALLRRHTTGRSSAVPASKLPHGDR</sequence>
<dbReference type="EMBL" id="JADOUF010000001">
    <property type="protein sequence ID" value="MBG6140440.1"/>
    <property type="molecule type" value="Genomic_DNA"/>
</dbReference>
<evidence type="ECO:0000313" key="3">
    <source>
        <dbReference type="Proteomes" id="UP000622552"/>
    </source>
</evidence>
<protein>
    <recommendedName>
        <fullName evidence="1">Gfo/Idh/MocA-like oxidoreductase N-terminal domain-containing protein</fullName>
    </recommendedName>
</protein>